<organism evidence="1 2">
    <name type="scientific">Daphnia pulex</name>
    <name type="common">Water flea</name>
    <dbReference type="NCBI Taxonomy" id="6669"/>
    <lineage>
        <taxon>Eukaryota</taxon>
        <taxon>Metazoa</taxon>
        <taxon>Ecdysozoa</taxon>
        <taxon>Arthropoda</taxon>
        <taxon>Crustacea</taxon>
        <taxon>Branchiopoda</taxon>
        <taxon>Diplostraca</taxon>
        <taxon>Cladocera</taxon>
        <taxon>Anomopoda</taxon>
        <taxon>Daphniidae</taxon>
        <taxon>Daphnia</taxon>
    </lineage>
</organism>
<protein>
    <submittedName>
        <fullName evidence="1">Uncharacterized protein</fullName>
    </submittedName>
</protein>
<accession>E9GK94</accession>
<dbReference type="HOGENOM" id="CLU_2963110_0_0_1"/>
<name>E9GK94_DAPPU</name>
<sequence>MSGSHRRSRIGFRRGGVAKVGPYWRMTYNYFVVACWHASKRHLTLRAGAPAETSIKRTA</sequence>
<keyword evidence="2" id="KW-1185">Reference proteome</keyword>
<dbReference type="Proteomes" id="UP000000305">
    <property type="component" value="Unassembled WGS sequence"/>
</dbReference>
<evidence type="ECO:0000313" key="1">
    <source>
        <dbReference type="EMBL" id="EFX80098.1"/>
    </source>
</evidence>
<dbReference type="AlphaFoldDB" id="E9GK94"/>
<reference evidence="1 2" key="1">
    <citation type="journal article" date="2011" name="Science">
        <title>The ecoresponsive genome of Daphnia pulex.</title>
        <authorList>
            <person name="Colbourne J.K."/>
            <person name="Pfrender M.E."/>
            <person name="Gilbert D."/>
            <person name="Thomas W.K."/>
            <person name="Tucker A."/>
            <person name="Oakley T.H."/>
            <person name="Tokishita S."/>
            <person name="Aerts A."/>
            <person name="Arnold G.J."/>
            <person name="Basu M.K."/>
            <person name="Bauer D.J."/>
            <person name="Caceres C.E."/>
            <person name="Carmel L."/>
            <person name="Casola C."/>
            <person name="Choi J.H."/>
            <person name="Detter J.C."/>
            <person name="Dong Q."/>
            <person name="Dusheyko S."/>
            <person name="Eads B.D."/>
            <person name="Frohlich T."/>
            <person name="Geiler-Samerotte K.A."/>
            <person name="Gerlach D."/>
            <person name="Hatcher P."/>
            <person name="Jogdeo S."/>
            <person name="Krijgsveld J."/>
            <person name="Kriventseva E.V."/>
            <person name="Kultz D."/>
            <person name="Laforsch C."/>
            <person name="Lindquist E."/>
            <person name="Lopez J."/>
            <person name="Manak J.R."/>
            <person name="Muller J."/>
            <person name="Pangilinan J."/>
            <person name="Patwardhan R.P."/>
            <person name="Pitluck S."/>
            <person name="Pritham E.J."/>
            <person name="Rechtsteiner A."/>
            <person name="Rho M."/>
            <person name="Rogozin I.B."/>
            <person name="Sakarya O."/>
            <person name="Salamov A."/>
            <person name="Schaack S."/>
            <person name="Shapiro H."/>
            <person name="Shiga Y."/>
            <person name="Skalitzky C."/>
            <person name="Smith Z."/>
            <person name="Souvorov A."/>
            <person name="Sung W."/>
            <person name="Tang Z."/>
            <person name="Tsuchiya D."/>
            <person name="Tu H."/>
            <person name="Vos H."/>
            <person name="Wang M."/>
            <person name="Wolf Y.I."/>
            <person name="Yamagata H."/>
            <person name="Yamada T."/>
            <person name="Ye Y."/>
            <person name="Shaw J.R."/>
            <person name="Andrews J."/>
            <person name="Crease T.J."/>
            <person name="Tang H."/>
            <person name="Lucas S.M."/>
            <person name="Robertson H.M."/>
            <person name="Bork P."/>
            <person name="Koonin E.V."/>
            <person name="Zdobnov E.M."/>
            <person name="Grigoriev I.V."/>
            <person name="Lynch M."/>
            <person name="Boore J.L."/>
        </authorList>
    </citation>
    <scope>NUCLEOTIDE SEQUENCE [LARGE SCALE GENOMIC DNA]</scope>
</reference>
<dbReference type="EMBL" id="GL732549">
    <property type="protein sequence ID" value="EFX80098.1"/>
    <property type="molecule type" value="Genomic_DNA"/>
</dbReference>
<dbReference type="InParanoid" id="E9GK94"/>
<evidence type="ECO:0000313" key="2">
    <source>
        <dbReference type="Proteomes" id="UP000000305"/>
    </source>
</evidence>
<proteinExistence type="predicted"/>
<dbReference type="KEGG" id="dpx:DAPPUDRAFT_244124"/>
<gene>
    <name evidence="1" type="ORF">DAPPUDRAFT_244124</name>
</gene>